<proteinExistence type="predicted"/>
<dbReference type="Gene3D" id="2.60.120.380">
    <property type="match status" value="1"/>
</dbReference>
<evidence type="ECO:0000313" key="3">
    <source>
        <dbReference type="EMBL" id="MDJ1481607.1"/>
    </source>
</evidence>
<sequence length="450" mass="50085">MTNYLHCKKNPYFTFSLCTVFLLFLASCGKTAPFREVFKKATPYEQYQKALEDTKLDQTALGRDWLLAGQRVLHDSLLISVPFQETGYFGADKPTAYSFRFNARRGERITIQVGVQSLQKVKVFVDVFKWDGAPKLLISADTNATSVTFEAEQDQMHLVRIQPELLRSGRYTLSITNSPSLGFPVQGKTDKQIGSFWGADRDGGARRHEGVDIFAARGTPAIASTKGVIRGVNTNNLGGKVVWLWDQERNQTLYYAHLDSQLVQTGQLVNPGDTLGLVGTTGNARFTAPHLHFGIYRWPFGAIDPYPFIKASSGMPADIKVPLDNLGMWYRVSAKKASIYHIPDKKSRILQSIERHTPFVVIGGSSLWYHIILPSGVNGYIAAKDIEKVRMPVDQVKVKQITAVTDQPDSGSAVMETRAKGESVYALAKFGSYWLVETTRHGLGWVQTAL</sequence>
<dbReference type="EMBL" id="JASJOS010000005">
    <property type="protein sequence ID" value="MDJ1481607.1"/>
    <property type="molecule type" value="Genomic_DNA"/>
</dbReference>
<protein>
    <submittedName>
        <fullName evidence="3">Peptidoglycan DD-metalloendopeptidase family protein</fullName>
    </submittedName>
</protein>
<dbReference type="PANTHER" id="PTHR21666">
    <property type="entry name" value="PEPTIDASE-RELATED"/>
    <property type="match status" value="1"/>
</dbReference>
<dbReference type="Gene3D" id="2.30.30.40">
    <property type="entry name" value="SH3 Domains"/>
    <property type="match status" value="1"/>
</dbReference>
<evidence type="ECO:0000313" key="4">
    <source>
        <dbReference type="Proteomes" id="UP001241110"/>
    </source>
</evidence>
<evidence type="ECO:0000259" key="2">
    <source>
        <dbReference type="Pfam" id="PF01551"/>
    </source>
</evidence>
<dbReference type="RefSeq" id="WP_313979604.1">
    <property type="nucleotide sequence ID" value="NZ_JASJOS010000005.1"/>
</dbReference>
<dbReference type="Proteomes" id="UP001241110">
    <property type="component" value="Unassembled WGS sequence"/>
</dbReference>
<feature type="signal peptide" evidence="1">
    <location>
        <begin position="1"/>
        <end position="32"/>
    </location>
</feature>
<reference evidence="3" key="1">
    <citation type="submission" date="2023-05" db="EMBL/GenBank/DDBJ databases">
        <authorList>
            <person name="Zhang X."/>
        </authorList>
    </citation>
    <scope>NUCLEOTIDE SEQUENCE</scope>
    <source>
        <strain evidence="3">YF14B1</strain>
    </source>
</reference>
<dbReference type="Gene3D" id="2.70.70.10">
    <property type="entry name" value="Glucose Permease (Domain IIA)"/>
    <property type="match status" value="1"/>
</dbReference>
<keyword evidence="1" id="KW-0732">Signal</keyword>
<feature type="chain" id="PRO_5041919570" evidence="1">
    <location>
        <begin position="33"/>
        <end position="450"/>
    </location>
</feature>
<feature type="domain" description="M23ase beta-sheet core" evidence="2">
    <location>
        <begin position="207"/>
        <end position="297"/>
    </location>
</feature>
<dbReference type="InterPro" id="IPR050570">
    <property type="entry name" value="Cell_wall_metabolism_enzyme"/>
</dbReference>
<comment type="caution">
    <text evidence="3">The sequence shown here is derived from an EMBL/GenBank/DDBJ whole genome shotgun (WGS) entry which is preliminary data.</text>
</comment>
<dbReference type="Pfam" id="PF01551">
    <property type="entry name" value="Peptidase_M23"/>
    <property type="match status" value="1"/>
</dbReference>
<name>A0AAE3U7H5_9BACT</name>
<organism evidence="3 4">
    <name type="scientific">Xanthocytophaga flava</name>
    <dbReference type="NCBI Taxonomy" id="3048013"/>
    <lineage>
        <taxon>Bacteria</taxon>
        <taxon>Pseudomonadati</taxon>
        <taxon>Bacteroidota</taxon>
        <taxon>Cytophagia</taxon>
        <taxon>Cytophagales</taxon>
        <taxon>Rhodocytophagaceae</taxon>
        <taxon>Xanthocytophaga</taxon>
    </lineage>
</organism>
<accession>A0AAE3U7H5</accession>
<dbReference type="InterPro" id="IPR016047">
    <property type="entry name" value="M23ase_b-sheet_dom"/>
</dbReference>
<dbReference type="AlphaFoldDB" id="A0AAE3U7H5"/>
<dbReference type="CDD" id="cd12797">
    <property type="entry name" value="M23_peptidase"/>
    <property type="match status" value="1"/>
</dbReference>
<gene>
    <name evidence="3" type="ORF">QNI16_13995</name>
</gene>
<dbReference type="SUPFAM" id="SSF51261">
    <property type="entry name" value="Duplicated hybrid motif"/>
    <property type="match status" value="1"/>
</dbReference>
<evidence type="ECO:0000256" key="1">
    <source>
        <dbReference type="SAM" id="SignalP"/>
    </source>
</evidence>
<dbReference type="InterPro" id="IPR011055">
    <property type="entry name" value="Dup_hybrid_motif"/>
</dbReference>
<dbReference type="GO" id="GO:0004222">
    <property type="term" value="F:metalloendopeptidase activity"/>
    <property type="evidence" value="ECO:0007669"/>
    <property type="project" value="TreeGrafter"/>
</dbReference>
<dbReference type="PANTHER" id="PTHR21666:SF268">
    <property type="entry name" value="PEPTIDASE M23 DOMAIN-CONTAINING PROTEIN"/>
    <property type="match status" value="1"/>
</dbReference>